<dbReference type="AlphaFoldDB" id="A0AAE8L8I4"/>
<evidence type="ECO:0000313" key="4">
    <source>
        <dbReference type="Proteomes" id="UP000185487"/>
    </source>
</evidence>
<reference evidence="3 5" key="2">
    <citation type="submission" date="2016-10" db="EMBL/GenBank/DDBJ databases">
        <authorList>
            <person name="Varghese N."/>
            <person name="Submissions S."/>
        </authorList>
    </citation>
    <scope>NUCLEOTIDE SEQUENCE [LARGE SCALE GENOMIC DNA]</scope>
    <source>
        <strain evidence="3 5">CBMB27</strain>
    </source>
</reference>
<evidence type="ECO:0000313" key="5">
    <source>
        <dbReference type="Proteomes" id="UP000199140"/>
    </source>
</evidence>
<feature type="region of interest" description="Disordered" evidence="1">
    <location>
        <begin position="255"/>
        <end position="274"/>
    </location>
</feature>
<dbReference type="Gene3D" id="6.10.250.2140">
    <property type="match status" value="1"/>
</dbReference>
<dbReference type="EMBL" id="FOPK01000023">
    <property type="protein sequence ID" value="SFH40624.1"/>
    <property type="molecule type" value="Genomic_DNA"/>
</dbReference>
<keyword evidence="4" id="KW-1185">Reference proteome</keyword>
<evidence type="ECO:0000313" key="2">
    <source>
        <dbReference type="EMBL" id="APT32199.1"/>
    </source>
</evidence>
<evidence type="ECO:0000256" key="1">
    <source>
        <dbReference type="SAM" id="MobiDB-lite"/>
    </source>
</evidence>
<sequence>MKALSPLIEGYFTMSYHKSMVAALVLTTIVGGTAYAAEQAAQHNGTQVSASQTAIDKDVGKLSKDGAQGFRDLQLTRLAIFEANPGQAKDMIAKAQAAFAKAKSDDAVFTKAEAELKSPADMAAHKATAPGDKAGAKPASKEQVAWVPVDAQLTVGDDFVATPTKASAVTEANKNLAQGDQKGALEKLKLAHVDVNFTMAVLPLNTTIANVDQAAALIGQGKYYEANAALKTAQDNMRFDVIDAVAVPQKATAAAADKGVPQATGTTAGAKTGR</sequence>
<dbReference type="EMBL" id="CP015367">
    <property type="protein sequence ID" value="APT32199.1"/>
    <property type="molecule type" value="Genomic_DNA"/>
</dbReference>
<dbReference type="Pfam" id="PF10938">
    <property type="entry name" value="YfdX"/>
    <property type="match status" value="1"/>
</dbReference>
<dbReference type="Proteomes" id="UP000199140">
    <property type="component" value="Unassembled WGS sequence"/>
</dbReference>
<name>A0AAE8L8I4_9HYPH</name>
<reference evidence="2 4" key="1">
    <citation type="submission" date="2016-04" db="EMBL/GenBank/DDBJ databases">
        <title>Complete genome sequencing and analysis of CBMB27, Methylobacterium phyllosphaerae isolated from leaf tissues of rice (Oryza sativa L.).</title>
        <authorList>
            <person name="Lee Y."/>
            <person name="Hwangbo K."/>
            <person name="Chung H."/>
            <person name="Yoo J."/>
            <person name="Kim K.Y."/>
            <person name="Sa T.M."/>
            <person name="Um Y."/>
            <person name="Madhaiyan M."/>
        </authorList>
    </citation>
    <scope>NUCLEOTIDE SEQUENCE [LARGE SCALE GENOMIC DNA]</scope>
    <source>
        <strain evidence="2 4">CBMB27</strain>
    </source>
</reference>
<evidence type="ECO:0000313" key="3">
    <source>
        <dbReference type="EMBL" id="SFH40624.1"/>
    </source>
</evidence>
<protein>
    <submittedName>
        <fullName evidence="2">Protein YfdX</fullName>
    </submittedName>
    <submittedName>
        <fullName evidence="3">YfdX protein</fullName>
    </submittedName>
</protein>
<dbReference type="Proteomes" id="UP000185487">
    <property type="component" value="Chromosome"/>
</dbReference>
<dbReference type="Gene3D" id="1.20.120.1940">
    <property type="entry name" value="YfdX protein domain"/>
    <property type="match status" value="1"/>
</dbReference>
<accession>A0AAE8L8I4</accession>
<dbReference type="KEGG" id="mphy:MCBMB27_02908"/>
<proteinExistence type="predicted"/>
<dbReference type="InterPro" id="IPR021236">
    <property type="entry name" value="Uncharacterised_YfdX"/>
</dbReference>
<organism evidence="3 5">
    <name type="scientific">Methylobacterium phyllosphaerae</name>
    <dbReference type="NCBI Taxonomy" id="418223"/>
    <lineage>
        <taxon>Bacteria</taxon>
        <taxon>Pseudomonadati</taxon>
        <taxon>Pseudomonadota</taxon>
        <taxon>Alphaproteobacteria</taxon>
        <taxon>Hyphomicrobiales</taxon>
        <taxon>Methylobacteriaceae</taxon>
        <taxon>Methylobacterium</taxon>
    </lineage>
</organism>
<gene>
    <name evidence="2" type="ORF">MCBMB27_02908</name>
    <name evidence="3" type="ORF">SAMN05192567_12371</name>
</gene>